<feature type="non-terminal residue" evidence="2">
    <location>
        <position position="1"/>
    </location>
</feature>
<protein>
    <submittedName>
        <fullName evidence="2">Uncharacterized protein</fullName>
    </submittedName>
</protein>
<feature type="compositionally biased region" description="Gly residues" evidence="1">
    <location>
        <begin position="15"/>
        <end position="35"/>
    </location>
</feature>
<dbReference type="AlphaFoldDB" id="A0A1D1ZHC2"/>
<organism evidence="2">
    <name type="scientific">Anthurium amnicola</name>
    <dbReference type="NCBI Taxonomy" id="1678845"/>
    <lineage>
        <taxon>Eukaryota</taxon>
        <taxon>Viridiplantae</taxon>
        <taxon>Streptophyta</taxon>
        <taxon>Embryophyta</taxon>
        <taxon>Tracheophyta</taxon>
        <taxon>Spermatophyta</taxon>
        <taxon>Magnoliopsida</taxon>
        <taxon>Liliopsida</taxon>
        <taxon>Araceae</taxon>
        <taxon>Pothoideae</taxon>
        <taxon>Potheae</taxon>
        <taxon>Anthurium</taxon>
    </lineage>
</organism>
<proteinExistence type="predicted"/>
<gene>
    <name evidence="2" type="ORF">g.31806</name>
</gene>
<sequence length="240" mass="25970">RERERDGERRRHGEIGGYGGGPGGGPDGARLGGAGDQPPGVRAEAHPVRGLPRVGEAAGFVLRRPAEGGGERAALPLLPLQQQAAARGLQDQHHPGARAPQALRHHHRHQHLRHQHHPRCGSSNYCSASYCRSGQQEHGCGRPHGGLRPGVLIGVLVVSRGLEVTKRSGSLLGFLRLSSYFTILFDRVCSVYLVDRICYIVLVTRFCDNLRVLVHILATTATGLSWSFLSSRARLASHLA</sequence>
<feature type="region of interest" description="Disordered" evidence="1">
    <location>
        <begin position="84"/>
        <end position="119"/>
    </location>
</feature>
<dbReference type="EMBL" id="GDJX01001540">
    <property type="protein sequence ID" value="JAT66396.1"/>
    <property type="molecule type" value="Transcribed_RNA"/>
</dbReference>
<evidence type="ECO:0000256" key="1">
    <source>
        <dbReference type="SAM" id="MobiDB-lite"/>
    </source>
</evidence>
<feature type="compositionally biased region" description="Basic residues" evidence="1">
    <location>
        <begin position="103"/>
        <end position="119"/>
    </location>
</feature>
<feature type="region of interest" description="Disordered" evidence="1">
    <location>
        <begin position="1"/>
        <end position="50"/>
    </location>
</feature>
<name>A0A1D1ZHC2_9ARAE</name>
<feature type="compositionally biased region" description="Basic and acidic residues" evidence="1">
    <location>
        <begin position="1"/>
        <end position="14"/>
    </location>
</feature>
<evidence type="ECO:0000313" key="2">
    <source>
        <dbReference type="EMBL" id="JAT66396.1"/>
    </source>
</evidence>
<accession>A0A1D1ZHC2</accession>
<reference evidence="2" key="1">
    <citation type="submission" date="2015-07" db="EMBL/GenBank/DDBJ databases">
        <title>Transcriptome Assembly of Anthurium amnicola.</title>
        <authorList>
            <person name="Suzuki J."/>
        </authorList>
    </citation>
    <scope>NUCLEOTIDE SEQUENCE</scope>
</reference>